<dbReference type="CDD" id="cd21182">
    <property type="entry name" value="Tudor_SMN_SPF30-like"/>
    <property type="match status" value="1"/>
</dbReference>
<protein>
    <recommendedName>
        <fullName evidence="4">Tudor domain-containing protein</fullName>
    </recommendedName>
</protein>
<feature type="compositionally biased region" description="Low complexity" evidence="3">
    <location>
        <begin position="241"/>
        <end position="252"/>
    </location>
</feature>
<feature type="compositionally biased region" description="Low complexity" evidence="3">
    <location>
        <begin position="261"/>
        <end position="273"/>
    </location>
</feature>
<feature type="compositionally biased region" description="Pro residues" evidence="3">
    <location>
        <begin position="214"/>
        <end position="224"/>
    </location>
</feature>
<dbReference type="PROSITE" id="PS50304">
    <property type="entry name" value="TUDOR"/>
    <property type="match status" value="1"/>
</dbReference>
<keyword evidence="2" id="KW-0539">Nucleus</keyword>
<feature type="compositionally biased region" description="Low complexity" evidence="3">
    <location>
        <begin position="347"/>
        <end position="357"/>
    </location>
</feature>
<reference evidence="5" key="1">
    <citation type="submission" date="2023-10" db="EMBL/GenBank/DDBJ databases">
        <authorList>
            <person name="Guldener U."/>
        </authorList>
    </citation>
    <scope>NUCLEOTIDE SEQUENCE</scope>
    <source>
        <strain evidence="5">Mp4</strain>
    </source>
</reference>
<evidence type="ECO:0000256" key="2">
    <source>
        <dbReference type="ARBA" id="ARBA00023242"/>
    </source>
</evidence>
<sequence>MDESELDIYKLQLSQVTTALQSDPDNVDLQSLKGELDNLINLTKSLLAQSSASKSDKIDTPASIIVEASDSSLEHKTGLNDPSQPLALAHPSQETKTEEARFTAGQEVLARYSADGKFYPARIVTVTGDPENLTYTVVYKGYGNTETLPFSSLRHLQSHGPKSPPPPSSAADIQIPPPPPPLAAPSFFSSSTSISTRLPPPPPPPPSSSSIGPSYPPPPPPPPSSFSLYNAQPTPPPPYPAHFQPSPLSHIPPSSPPPVPAAAAVSSSTSTSLQRSGGGMDARSLAKHRNEKKLARRQEKTALQVEKAASWQKFANKATKNKTLKKSQFGTSANPYAPVGVSDRTTSSSSSSSSSSSLVRSNQAK</sequence>
<evidence type="ECO:0000256" key="1">
    <source>
        <dbReference type="ARBA" id="ARBA00004123"/>
    </source>
</evidence>
<dbReference type="Proteomes" id="UP001294444">
    <property type="component" value="Unassembled WGS sequence"/>
</dbReference>
<dbReference type="AlphaFoldDB" id="A0AAJ5C854"/>
<keyword evidence="6" id="KW-1185">Reference proteome</keyword>
<comment type="caution">
    <text evidence="5">The sequence shown here is derived from an EMBL/GenBank/DDBJ whole genome shotgun (WGS) entry which is preliminary data.</text>
</comment>
<accession>A0AAJ5C854</accession>
<evidence type="ECO:0000256" key="3">
    <source>
        <dbReference type="SAM" id="MobiDB-lite"/>
    </source>
</evidence>
<gene>
    <name evidence="5" type="ORF">MEPE_06355</name>
</gene>
<dbReference type="GO" id="GO:0005634">
    <property type="term" value="C:nucleus"/>
    <property type="evidence" value="ECO:0007669"/>
    <property type="project" value="UniProtKB-SubCell"/>
</dbReference>
<dbReference type="InterPro" id="IPR002999">
    <property type="entry name" value="Tudor"/>
</dbReference>
<comment type="subcellular location">
    <subcellularLocation>
        <location evidence="1">Nucleus</location>
    </subcellularLocation>
</comment>
<evidence type="ECO:0000313" key="5">
    <source>
        <dbReference type="EMBL" id="SNX87645.1"/>
    </source>
</evidence>
<proteinExistence type="predicted"/>
<dbReference type="EMBL" id="OAPG01000020">
    <property type="protein sequence ID" value="SNX87645.1"/>
    <property type="molecule type" value="Genomic_DNA"/>
</dbReference>
<feature type="region of interest" description="Disordered" evidence="3">
    <location>
        <begin position="69"/>
        <end position="95"/>
    </location>
</feature>
<feature type="domain" description="Tudor" evidence="4">
    <location>
        <begin position="101"/>
        <end position="163"/>
    </location>
</feature>
<feature type="region of interest" description="Disordered" evidence="3">
    <location>
        <begin position="154"/>
        <end position="365"/>
    </location>
</feature>
<dbReference type="PANTHER" id="PTHR46297">
    <property type="entry name" value="ZINC FINGER CCCH-TYPE WITH G PATCH DOMAIN-CONTAINING PROTEIN"/>
    <property type="match status" value="1"/>
</dbReference>
<dbReference type="SMART" id="SM00333">
    <property type="entry name" value="TUDOR"/>
    <property type="match status" value="1"/>
</dbReference>
<dbReference type="Gene3D" id="2.30.30.140">
    <property type="match status" value="1"/>
</dbReference>
<name>A0AAJ5C854_9BASI</name>
<feature type="compositionally biased region" description="Pro residues" evidence="3">
    <location>
        <begin position="198"/>
        <end position="207"/>
    </location>
</feature>
<dbReference type="Pfam" id="PF00567">
    <property type="entry name" value="TUDOR"/>
    <property type="match status" value="1"/>
</dbReference>
<evidence type="ECO:0000259" key="4">
    <source>
        <dbReference type="PROSITE" id="PS50304"/>
    </source>
</evidence>
<evidence type="ECO:0000313" key="6">
    <source>
        <dbReference type="Proteomes" id="UP001294444"/>
    </source>
</evidence>
<organism evidence="5 6">
    <name type="scientific">Melanopsichium pennsylvanicum</name>
    <dbReference type="NCBI Taxonomy" id="63383"/>
    <lineage>
        <taxon>Eukaryota</taxon>
        <taxon>Fungi</taxon>
        <taxon>Dikarya</taxon>
        <taxon>Basidiomycota</taxon>
        <taxon>Ustilaginomycotina</taxon>
        <taxon>Ustilaginomycetes</taxon>
        <taxon>Ustilaginales</taxon>
        <taxon>Ustilaginaceae</taxon>
        <taxon>Melanopsichium</taxon>
    </lineage>
</organism>
<dbReference type="SUPFAM" id="SSF63748">
    <property type="entry name" value="Tudor/PWWP/MBT"/>
    <property type="match status" value="1"/>
</dbReference>
<feature type="compositionally biased region" description="Low complexity" evidence="3">
    <location>
        <begin position="184"/>
        <end position="197"/>
    </location>
</feature>